<keyword evidence="3" id="KW-1185">Reference proteome</keyword>
<organism evidence="2 3">
    <name type="scientific">Pseudochelatococcus contaminans</name>
    <dbReference type="NCBI Taxonomy" id="1538103"/>
    <lineage>
        <taxon>Bacteria</taxon>
        <taxon>Pseudomonadati</taxon>
        <taxon>Pseudomonadota</taxon>
        <taxon>Alphaproteobacteria</taxon>
        <taxon>Hyphomicrobiales</taxon>
        <taxon>Chelatococcaceae</taxon>
        <taxon>Pseudochelatococcus</taxon>
    </lineage>
</organism>
<evidence type="ECO:0000259" key="1">
    <source>
        <dbReference type="Pfam" id="PF04965"/>
    </source>
</evidence>
<dbReference type="Gene3D" id="3.10.450.40">
    <property type="match status" value="1"/>
</dbReference>
<dbReference type="RefSeq" id="WP_183750202.1">
    <property type="nucleotide sequence ID" value="NZ_JACICC010000001.1"/>
</dbReference>
<name>A0A7W5Z1D0_9HYPH</name>
<dbReference type="Proteomes" id="UP000537592">
    <property type="component" value="Unassembled WGS sequence"/>
</dbReference>
<protein>
    <submittedName>
        <fullName evidence="2">Type VI secretion system protein ImpF</fullName>
    </submittedName>
</protein>
<accession>A0A7W5Z1D0</accession>
<feature type="domain" description="IraD/Gp25-like" evidence="1">
    <location>
        <begin position="24"/>
        <end position="122"/>
    </location>
</feature>
<dbReference type="Pfam" id="PF04965">
    <property type="entry name" value="GPW_gp25"/>
    <property type="match status" value="1"/>
</dbReference>
<dbReference type="InterPro" id="IPR007048">
    <property type="entry name" value="IraD/Gp25-like"/>
</dbReference>
<gene>
    <name evidence="2" type="ORF">FHS81_000223</name>
</gene>
<evidence type="ECO:0000313" key="3">
    <source>
        <dbReference type="Proteomes" id="UP000537592"/>
    </source>
</evidence>
<evidence type="ECO:0000313" key="2">
    <source>
        <dbReference type="EMBL" id="MBB3808169.1"/>
    </source>
</evidence>
<dbReference type="PANTHER" id="PTHR38595">
    <property type="entry name" value="CYTOPLASMIC PROTEIN-RELATED"/>
    <property type="match status" value="1"/>
</dbReference>
<sequence length="144" mass="15869">MTSIGLSLIDRLLDDEGSLAERVRNGLRRDLEDLLNSNPRVVSWSRELAELDSSLLNFGIPDLATTNLATEHLRMAAVAEIGEIIRAWEPRLKDLVVSAIPNADPADNSLRMRIEGQVMLDPLKEPMIFDTIIDPIGNVISLGA</sequence>
<proteinExistence type="predicted"/>
<comment type="caution">
    <text evidence="2">The sequence shown here is derived from an EMBL/GenBank/DDBJ whole genome shotgun (WGS) entry which is preliminary data.</text>
</comment>
<reference evidence="2 3" key="1">
    <citation type="submission" date="2020-08" db="EMBL/GenBank/DDBJ databases">
        <title>Genomic Encyclopedia of Type Strains, Phase IV (KMG-IV): sequencing the most valuable type-strain genomes for metagenomic binning, comparative biology and taxonomic classification.</title>
        <authorList>
            <person name="Goeker M."/>
        </authorList>
    </citation>
    <scope>NUCLEOTIDE SEQUENCE [LARGE SCALE GENOMIC DNA]</scope>
    <source>
        <strain evidence="2 3">DSM 28760</strain>
    </source>
</reference>
<dbReference type="PANTHER" id="PTHR38595:SF1">
    <property type="entry name" value="TYPE VI SECRETION SYSTEM COMPONENT TSSE1"/>
    <property type="match status" value="1"/>
</dbReference>
<dbReference type="SUPFAM" id="SSF160719">
    <property type="entry name" value="gpW/gp25-like"/>
    <property type="match status" value="1"/>
</dbReference>
<dbReference type="InterPro" id="IPR053176">
    <property type="entry name" value="T6SS_TssE1-like"/>
</dbReference>
<dbReference type="EMBL" id="JACICC010000001">
    <property type="protein sequence ID" value="MBB3808169.1"/>
    <property type="molecule type" value="Genomic_DNA"/>
</dbReference>
<dbReference type="AlphaFoldDB" id="A0A7W5Z1D0"/>
<dbReference type="NCBIfam" id="TIGR03357">
    <property type="entry name" value="VI_zyme"/>
    <property type="match status" value="1"/>
</dbReference>
<dbReference type="InterPro" id="IPR017737">
    <property type="entry name" value="TssE1-like"/>
</dbReference>